<keyword evidence="2" id="KW-0808">Transferase</keyword>
<name>A0A5C6VYT5_9BACI</name>
<sequence>MKQMKTKQLLTGVISATMIAAAGCGNDEELPPVPEGTDCGDWEWEADEGVWECDDDASSHRGHYFYAGSWFASKNSLRSSSAYKSYKSSSSFKGGGSVSKSSSGFGSGSSGGFGG</sequence>
<evidence type="ECO:0000313" key="2">
    <source>
        <dbReference type="EMBL" id="TXC90525.1"/>
    </source>
</evidence>
<evidence type="ECO:0000313" key="3">
    <source>
        <dbReference type="Proteomes" id="UP000321363"/>
    </source>
</evidence>
<dbReference type="PROSITE" id="PS51257">
    <property type="entry name" value="PROKAR_LIPOPROTEIN"/>
    <property type="match status" value="1"/>
</dbReference>
<dbReference type="OrthoDB" id="2666077at2"/>
<keyword evidence="3" id="KW-1185">Reference proteome</keyword>
<dbReference type="AlphaFoldDB" id="A0A5C6VYT5"/>
<gene>
    <name evidence="2" type="ORF">FS935_11425</name>
</gene>
<dbReference type="GO" id="GO:0008483">
    <property type="term" value="F:transaminase activity"/>
    <property type="evidence" value="ECO:0007669"/>
    <property type="project" value="UniProtKB-KW"/>
</dbReference>
<organism evidence="2 3">
    <name type="scientific">Metabacillus litoralis</name>
    <dbReference type="NCBI Taxonomy" id="152268"/>
    <lineage>
        <taxon>Bacteria</taxon>
        <taxon>Bacillati</taxon>
        <taxon>Bacillota</taxon>
        <taxon>Bacilli</taxon>
        <taxon>Bacillales</taxon>
        <taxon>Bacillaceae</taxon>
        <taxon>Metabacillus</taxon>
    </lineage>
</organism>
<dbReference type="Proteomes" id="UP000321363">
    <property type="component" value="Unassembled WGS sequence"/>
</dbReference>
<accession>A0A5C6VYT5</accession>
<keyword evidence="2" id="KW-0032">Aminotransferase</keyword>
<proteinExistence type="predicted"/>
<feature type="region of interest" description="Disordered" evidence="1">
    <location>
        <begin position="86"/>
        <end position="115"/>
    </location>
</feature>
<feature type="compositionally biased region" description="Low complexity" evidence="1">
    <location>
        <begin position="86"/>
        <end position="104"/>
    </location>
</feature>
<dbReference type="RefSeq" id="WP_146948656.1">
    <property type="nucleotide sequence ID" value="NZ_VOQF01000006.1"/>
</dbReference>
<dbReference type="EMBL" id="VOQF01000006">
    <property type="protein sequence ID" value="TXC90525.1"/>
    <property type="molecule type" value="Genomic_DNA"/>
</dbReference>
<evidence type="ECO:0000256" key="1">
    <source>
        <dbReference type="SAM" id="MobiDB-lite"/>
    </source>
</evidence>
<feature type="compositionally biased region" description="Gly residues" evidence="1">
    <location>
        <begin position="105"/>
        <end position="115"/>
    </location>
</feature>
<reference evidence="2 3" key="1">
    <citation type="journal article" date="2005" name="Int. J. Syst. Evol. Microbiol.">
        <title>Bacillus litoralis sp. nov., isolated from a tidal flat of the Yellow Sea in Korea.</title>
        <authorList>
            <person name="Yoon J.H."/>
            <person name="Oh T.K."/>
        </authorList>
    </citation>
    <scope>NUCLEOTIDE SEQUENCE [LARGE SCALE GENOMIC DNA]</scope>
    <source>
        <strain evidence="2 3">SW-211</strain>
    </source>
</reference>
<protein>
    <submittedName>
        <fullName evidence="2">Aminotransferase yhxA</fullName>
    </submittedName>
</protein>
<comment type="caution">
    <text evidence="2">The sequence shown here is derived from an EMBL/GenBank/DDBJ whole genome shotgun (WGS) entry which is preliminary data.</text>
</comment>